<evidence type="ECO:0000256" key="6">
    <source>
        <dbReference type="ARBA" id="ARBA00022741"/>
    </source>
</evidence>
<evidence type="ECO:0000256" key="4">
    <source>
        <dbReference type="ARBA" id="ARBA00022679"/>
    </source>
</evidence>
<dbReference type="Proteomes" id="UP001056834">
    <property type="component" value="Chromosome"/>
</dbReference>
<sequence length="215" mass="24620">MNSKFIVVEGLDGSGKTTVVYAIKRYLYKKYGIVKITTTRDPGGTAVADLLRTLIKYGGYADESVHDISELLMIYAARFQLVTNVIKPALSQGYWVIGDRYNLSSQAYQGGGRGVDELLLKILSKKIMDFLSPNLTLYLDISPEISVSRIKNRMFLDRIEKESLIFFRKVRSCYWELISDSTEKIIVIDASQSLYSVCRIVFKFLDWWLQDLLRV</sequence>
<evidence type="ECO:0000313" key="14">
    <source>
        <dbReference type="Proteomes" id="UP001056834"/>
    </source>
</evidence>
<name>A0ABY4SSD7_9ENTR</name>
<evidence type="ECO:0000256" key="1">
    <source>
        <dbReference type="ARBA" id="ARBA00009776"/>
    </source>
</evidence>
<evidence type="ECO:0000256" key="2">
    <source>
        <dbReference type="ARBA" id="ARBA00012980"/>
    </source>
</evidence>
<evidence type="ECO:0000256" key="8">
    <source>
        <dbReference type="ARBA" id="ARBA00022840"/>
    </source>
</evidence>
<evidence type="ECO:0000259" key="12">
    <source>
        <dbReference type="Pfam" id="PF02223"/>
    </source>
</evidence>
<dbReference type="NCBIfam" id="TIGR00041">
    <property type="entry name" value="DTMP_kinase"/>
    <property type="match status" value="1"/>
</dbReference>
<dbReference type="EC" id="2.7.4.9" evidence="2 11"/>
<keyword evidence="5 11" id="KW-0545">Nucleotide biosynthesis</keyword>
<keyword evidence="8 11" id="KW-0067">ATP-binding</keyword>
<organism evidence="13 14">
    <name type="scientific">Candidatus Blochmannia ocreatus</name>
    <name type="common">nom. nud.</name>
    <dbReference type="NCBI Taxonomy" id="251538"/>
    <lineage>
        <taxon>Bacteria</taxon>
        <taxon>Pseudomonadati</taxon>
        <taxon>Pseudomonadota</taxon>
        <taxon>Gammaproteobacteria</taxon>
        <taxon>Enterobacterales</taxon>
        <taxon>Enterobacteriaceae</taxon>
        <taxon>ant endosymbionts</taxon>
        <taxon>Candidatus Blochmanniella</taxon>
    </lineage>
</organism>
<evidence type="ECO:0000256" key="11">
    <source>
        <dbReference type="HAMAP-Rule" id="MF_00165"/>
    </source>
</evidence>
<comment type="similarity">
    <text evidence="1 11">Belongs to the thymidylate kinase family.</text>
</comment>
<evidence type="ECO:0000256" key="3">
    <source>
        <dbReference type="ARBA" id="ARBA00017144"/>
    </source>
</evidence>
<reference evidence="13" key="1">
    <citation type="submission" date="2022-05" db="EMBL/GenBank/DDBJ databases">
        <title>Impact of host demography and evolutionary history on endosymbiont molecular evolution: a test in carpenter ants (Genus Camponotus) and their Blochmannia endosymbionts.</title>
        <authorList>
            <person name="Manthey J.D."/>
            <person name="Giron J.C."/>
            <person name="Hruska J.P."/>
        </authorList>
    </citation>
    <scope>NUCLEOTIDE SEQUENCE</scope>
    <source>
        <strain evidence="13">C-006</strain>
    </source>
</reference>
<evidence type="ECO:0000256" key="7">
    <source>
        <dbReference type="ARBA" id="ARBA00022777"/>
    </source>
</evidence>
<accession>A0ABY4SSD7</accession>
<dbReference type="PROSITE" id="PS01331">
    <property type="entry name" value="THYMIDYLATE_KINASE"/>
    <property type="match status" value="1"/>
</dbReference>
<dbReference type="PANTHER" id="PTHR10344">
    <property type="entry name" value="THYMIDYLATE KINASE"/>
    <property type="match status" value="1"/>
</dbReference>
<evidence type="ECO:0000256" key="9">
    <source>
        <dbReference type="ARBA" id="ARBA00029962"/>
    </source>
</evidence>
<dbReference type="SUPFAM" id="SSF52540">
    <property type="entry name" value="P-loop containing nucleoside triphosphate hydrolases"/>
    <property type="match status" value="1"/>
</dbReference>
<dbReference type="Pfam" id="PF02223">
    <property type="entry name" value="Thymidylate_kin"/>
    <property type="match status" value="1"/>
</dbReference>
<dbReference type="CDD" id="cd01672">
    <property type="entry name" value="TMPK"/>
    <property type="match status" value="1"/>
</dbReference>
<dbReference type="PANTHER" id="PTHR10344:SF4">
    <property type="entry name" value="UMP-CMP KINASE 2, MITOCHONDRIAL"/>
    <property type="match status" value="1"/>
</dbReference>
<keyword evidence="6 11" id="KW-0547">Nucleotide-binding</keyword>
<dbReference type="InterPro" id="IPR027417">
    <property type="entry name" value="P-loop_NTPase"/>
</dbReference>
<proteinExistence type="inferred from homology"/>
<feature type="domain" description="Thymidylate kinase-like" evidence="12">
    <location>
        <begin position="8"/>
        <end position="195"/>
    </location>
</feature>
<dbReference type="Gene3D" id="3.40.50.300">
    <property type="entry name" value="P-loop containing nucleotide triphosphate hydrolases"/>
    <property type="match status" value="1"/>
</dbReference>
<dbReference type="RefSeq" id="WP_250223033.1">
    <property type="nucleotide sequence ID" value="NZ_CP097762.1"/>
</dbReference>
<keyword evidence="7 11" id="KW-0418">Kinase</keyword>
<protein>
    <recommendedName>
        <fullName evidence="3 11">Thymidylate kinase</fullName>
        <ecNumber evidence="2 11">2.7.4.9</ecNumber>
    </recommendedName>
    <alternativeName>
        <fullName evidence="9 11">dTMP kinase</fullName>
    </alternativeName>
</protein>
<feature type="binding site" evidence="11">
    <location>
        <begin position="10"/>
        <end position="17"/>
    </location>
    <ligand>
        <name>ATP</name>
        <dbReference type="ChEBI" id="CHEBI:30616"/>
    </ligand>
</feature>
<evidence type="ECO:0000256" key="5">
    <source>
        <dbReference type="ARBA" id="ARBA00022727"/>
    </source>
</evidence>
<gene>
    <name evidence="11 13" type="primary">tmk</name>
    <name evidence="13" type="ORF">M9405_01940</name>
</gene>
<dbReference type="EMBL" id="CP097762">
    <property type="protein sequence ID" value="URJ24906.1"/>
    <property type="molecule type" value="Genomic_DNA"/>
</dbReference>
<dbReference type="GO" id="GO:0004798">
    <property type="term" value="F:dTMP kinase activity"/>
    <property type="evidence" value="ECO:0007669"/>
    <property type="project" value="UniProtKB-EC"/>
</dbReference>
<comment type="function">
    <text evidence="11">Phosphorylation of dTMP to form dTDP in both de novo and salvage pathways of dTTP synthesis.</text>
</comment>
<dbReference type="InterPro" id="IPR018095">
    <property type="entry name" value="Thymidylate_kin_CS"/>
</dbReference>
<comment type="catalytic activity">
    <reaction evidence="10 11">
        <text>dTMP + ATP = dTDP + ADP</text>
        <dbReference type="Rhea" id="RHEA:13517"/>
        <dbReference type="ChEBI" id="CHEBI:30616"/>
        <dbReference type="ChEBI" id="CHEBI:58369"/>
        <dbReference type="ChEBI" id="CHEBI:63528"/>
        <dbReference type="ChEBI" id="CHEBI:456216"/>
        <dbReference type="EC" id="2.7.4.9"/>
    </reaction>
</comment>
<dbReference type="InterPro" id="IPR018094">
    <property type="entry name" value="Thymidylate_kinase"/>
</dbReference>
<keyword evidence="14" id="KW-1185">Reference proteome</keyword>
<keyword evidence="4 11" id="KW-0808">Transferase</keyword>
<evidence type="ECO:0000313" key="13">
    <source>
        <dbReference type="EMBL" id="URJ24906.1"/>
    </source>
</evidence>
<dbReference type="HAMAP" id="MF_00165">
    <property type="entry name" value="Thymidylate_kinase"/>
    <property type="match status" value="1"/>
</dbReference>
<dbReference type="InterPro" id="IPR039430">
    <property type="entry name" value="Thymidylate_kin-like_dom"/>
</dbReference>
<evidence type="ECO:0000256" key="10">
    <source>
        <dbReference type="ARBA" id="ARBA00048743"/>
    </source>
</evidence>